<reference evidence="1" key="1">
    <citation type="submission" date="2020-08" db="EMBL/GenBank/DDBJ databases">
        <title>Genomic Encyclopedia of Type Strains, Phase IV (KMG-V): Genome sequencing to study the core and pangenomes of soil and plant-associated prokaryotes.</title>
        <authorList>
            <person name="Whitman W."/>
        </authorList>
    </citation>
    <scope>NUCLEOTIDE SEQUENCE [LARGE SCALE GENOMIC DNA]</scope>
    <source>
        <strain evidence="1">M8UP27</strain>
    </source>
</reference>
<evidence type="ECO:0000313" key="1">
    <source>
        <dbReference type="EMBL" id="MBB5315534.1"/>
    </source>
</evidence>
<dbReference type="Proteomes" id="UP000568106">
    <property type="component" value="Unassembled WGS sequence"/>
</dbReference>
<name>A0A7W8IE85_9BACT</name>
<protein>
    <submittedName>
        <fullName evidence="1">Uncharacterized protein</fullName>
    </submittedName>
</protein>
<dbReference type="EMBL" id="JACHDY010000001">
    <property type="protein sequence ID" value="MBB5315534.1"/>
    <property type="molecule type" value="Genomic_DNA"/>
</dbReference>
<comment type="caution">
    <text evidence="1">The sequence shown here is derived from an EMBL/GenBank/DDBJ whole genome shotgun (WGS) entry which is preliminary data.</text>
</comment>
<organism evidence="1 2">
    <name type="scientific">Tunturiibacter empetritectus</name>
    <dbReference type="NCBI Taxonomy" id="3069691"/>
    <lineage>
        <taxon>Bacteria</taxon>
        <taxon>Pseudomonadati</taxon>
        <taxon>Acidobacteriota</taxon>
        <taxon>Terriglobia</taxon>
        <taxon>Terriglobales</taxon>
        <taxon>Acidobacteriaceae</taxon>
        <taxon>Tunturiibacter</taxon>
    </lineage>
</organism>
<proteinExistence type="predicted"/>
<evidence type="ECO:0000313" key="2">
    <source>
        <dbReference type="Proteomes" id="UP000568106"/>
    </source>
</evidence>
<keyword evidence="2" id="KW-1185">Reference proteome</keyword>
<dbReference type="AlphaFoldDB" id="A0A7W8IE85"/>
<gene>
    <name evidence="1" type="ORF">HDF09_000184</name>
</gene>
<sequence length="31" mass="3384">MKDVVIGLVFLAMIVGPAFFALDVFGEKNEL</sequence>
<accession>A0A7W8IE85</accession>